<dbReference type="InterPro" id="IPR002881">
    <property type="entry name" value="DUF58"/>
</dbReference>
<dbReference type="Pfam" id="PF01882">
    <property type="entry name" value="DUF58"/>
    <property type="match status" value="1"/>
</dbReference>
<accession>A0A7T2PHT8</accession>
<dbReference type="GeneID" id="60785051"/>
<sequence length="332" mass="36783">MNPRTLSHDGLTHSGLTHSGQPPGGDPRIHCDYLTLVRLQGLVGQFSLLPRLNSGSVLCGRHQSRFRGRGLNFEELRHYQQGDDIRTLDWKVTLRTGRPHVRSYSEEKDRHVILCVDQRSSMFFSSVEVMKSVVAAEAAALLGWQVLKENDRVGLAILHCDGVEWLRGQRSRGHWLARLRQLCAANHALSVTSHDSEAGGLGSLLAMLGRLKLKNATLIFLSDWSGVTEAELTRLNYLQQHNDVLALHIADPLEATLSTTTANAPWVVGDGQYQLNIAPHQLPMLDQGLARQQQLKKDQLVRLMALKSLPLICLDTSGHHLAHLITALGGTQ</sequence>
<dbReference type="RefSeq" id="WP_197930126.1">
    <property type="nucleotide sequence ID" value="NZ_CP065745.1"/>
</dbReference>
<evidence type="ECO:0000259" key="2">
    <source>
        <dbReference type="Pfam" id="PF01882"/>
    </source>
</evidence>
<name>A0A7T2PHT8_9GAMM</name>
<protein>
    <submittedName>
        <fullName evidence="3">DUF58 domain-containing protein</fullName>
    </submittedName>
</protein>
<proteinExistence type="predicted"/>
<feature type="region of interest" description="Disordered" evidence="1">
    <location>
        <begin position="1"/>
        <end position="24"/>
    </location>
</feature>
<gene>
    <name evidence="3" type="ORF">I6G90_05555</name>
</gene>
<dbReference type="EMBL" id="CP065745">
    <property type="protein sequence ID" value="QPR55892.1"/>
    <property type="molecule type" value="Genomic_DNA"/>
</dbReference>
<reference evidence="3 4" key="1">
    <citation type="submission" date="2020-12" db="EMBL/GenBank/DDBJ databases">
        <title>FDA dAtabase for Regulatory Grade micrObial Sequences (FDA-ARGOS): Supporting development and validation of Infectious Disease Dx tests.</title>
        <authorList>
            <person name="Sproer C."/>
            <person name="Gronow S."/>
            <person name="Severitt S."/>
            <person name="Schroder I."/>
            <person name="Tallon L."/>
            <person name="Sadzewicz L."/>
            <person name="Zhao X."/>
            <person name="Boylan J."/>
            <person name="Ott S."/>
            <person name="Bowen H."/>
            <person name="Vavikolanu K."/>
            <person name="Mehta A."/>
            <person name="Aluvathingal J."/>
            <person name="Nadendla S."/>
            <person name="Lowell S."/>
            <person name="Myers T."/>
            <person name="Yan Y."/>
            <person name="Sichtig H."/>
        </authorList>
    </citation>
    <scope>NUCLEOTIDE SEQUENCE [LARGE SCALE GENOMIC DNA]</scope>
    <source>
        <strain evidence="3 4">FDAARGOS_933</strain>
    </source>
</reference>
<dbReference type="Proteomes" id="UP000595101">
    <property type="component" value="Chromosome"/>
</dbReference>
<evidence type="ECO:0000256" key="1">
    <source>
        <dbReference type="SAM" id="MobiDB-lite"/>
    </source>
</evidence>
<dbReference type="KEGG" id="aall:I6G90_05555"/>
<dbReference type="AlphaFoldDB" id="A0A7T2PHT8"/>
<evidence type="ECO:0000313" key="4">
    <source>
        <dbReference type="Proteomes" id="UP000595101"/>
    </source>
</evidence>
<dbReference type="PANTHER" id="PTHR33608:SF12">
    <property type="entry name" value="DUF58 DOMAIN-CONTAINING PROTEIN"/>
    <property type="match status" value="1"/>
</dbReference>
<feature type="compositionally biased region" description="Basic and acidic residues" evidence="1">
    <location>
        <begin position="1"/>
        <end position="11"/>
    </location>
</feature>
<feature type="domain" description="DUF58" evidence="2">
    <location>
        <begin position="75"/>
        <end position="257"/>
    </location>
</feature>
<dbReference type="SUPFAM" id="SSF53300">
    <property type="entry name" value="vWA-like"/>
    <property type="match status" value="1"/>
</dbReference>
<organism evidence="3 4">
    <name type="scientific">Aeromonas allosaccharophila</name>
    <dbReference type="NCBI Taxonomy" id="656"/>
    <lineage>
        <taxon>Bacteria</taxon>
        <taxon>Pseudomonadati</taxon>
        <taxon>Pseudomonadota</taxon>
        <taxon>Gammaproteobacteria</taxon>
        <taxon>Aeromonadales</taxon>
        <taxon>Aeromonadaceae</taxon>
        <taxon>Aeromonas</taxon>
    </lineage>
</organism>
<evidence type="ECO:0000313" key="3">
    <source>
        <dbReference type="EMBL" id="QPR55892.1"/>
    </source>
</evidence>
<dbReference type="PANTHER" id="PTHR33608">
    <property type="entry name" value="BLL2464 PROTEIN"/>
    <property type="match status" value="1"/>
</dbReference>
<dbReference type="InterPro" id="IPR036465">
    <property type="entry name" value="vWFA_dom_sf"/>
</dbReference>